<dbReference type="EMBL" id="CM042884">
    <property type="protein sequence ID" value="KAI4370582.1"/>
    <property type="molecule type" value="Genomic_DNA"/>
</dbReference>
<name>A0ACB9R3K9_9MYRT</name>
<organism evidence="1 2">
    <name type="scientific">Melastoma candidum</name>
    <dbReference type="NCBI Taxonomy" id="119954"/>
    <lineage>
        <taxon>Eukaryota</taxon>
        <taxon>Viridiplantae</taxon>
        <taxon>Streptophyta</taxon>
        <taxon>Embryophyta</taxon>
        <taxon>Tracheophyta</taxon>
        <taxon>Spermatophyta</taxon>
        <taxon>Magnoliopsida</taxon>
        <taxon>eudicotyledons</taxon>
        <taxon>Gunneridae</taxon>
        <taxon>Pentapetalae</taxon>
        <taxon>rosids</taxon>
        <taxon>malvids</taxon>
        <taxon>Myrtales</taxon>
        <taxon>Melastomataceae</taxon>
        <taxon>Melastomatoideae</taxon>
        <taxon>Melastomateae</taxon>
        <taxon>Melastoma</taxon>
    </lineage>
</organism>
<evidence type="ECO:0000313" key="1">
    <source>
        <dbReference type="EMBL" id="KAI4370582.1"/>
    </source>
</evidence>
<sequence length="269" mass="30243">MDRRRLCCWGSSKGSSRYDVLATWEERAFAEDSAGDHGSVWPPKSYSCTFCSREFRSAQALGGHMNVHRRDRASLKLSQSGQTEKEAETTTDHHPNKDRCLTSSLNSSRTDPDLDTVNPRVSTLSELPSDKRLAVLGDRMFPSSPYWSQLVWRQEENKGIGLLGSQSLVYPTIVKAMKNISDTSQYHKLRRIDEKGAFARSPLPCKYCINDKSSIDRAKMSESCTLPRFPLDRLFAEGCSRKPEVSRGKAVAGEELDLELRLGSPHKVK</sequence>
<protein>
    <submittedName>
        <fullName evidence="1">Uncharacterized protein</fullName>
    </submittedName>
</protein>
<keyword evidence="2" id="KW-1185">Reference proteome</keyword>
<dbReference type="Proteomes" id="UP001057402">
    <property type="component" value="Chromosome 5"/>
</dbReference>
<reference evidence="2" key="1">
    <citation type="journal article" date="2023" name="Front. Plant Sci.">
        <title>Chromosomal-level genome assembly of Melastoma candidum provides insights into trichome evolution.</title>
        <authorList>
            <person name="Zhong Y."/>
            <person name="Wu W."/>
            <person name="Sun C."/>
            <person name="Zou P."/>
            <person name="Liu Y."/>
            <person name="Dai S."/>
            <person name="Zhou R."/>
        </authorList>
    </citation>
    <scope>NUCLEOTIDE SEQUENCE [LARGE SCALE GENOMIC DNA]</scope>
</reference>
<accession>A0ACB9R3K9</accession>
<comment type="caution">
    <text evidence="1">The sequence shown here is derived from an EMBL/GenBank/DDBJ whole genome shotgun (WGS) entry which is preliminary data.</text>
</comment>
<evidence type="ECO:0000313" key="2">
    <source>
        <dbReference type="Proteomes" id="UP001057402"/>
    </source>
</evidence>
<gene>
    <name evidence="1" type="ORF">MLD38_018922</name>
</gene>
<proteinExistence type="predicted"/>